<dbReference type="KEGG" id="mcit:NCTC10181_00324"/>
<dbReference type="EMBL" id="LR215036">
    <property type="protein sequence ID" value="VEU74475.1"/>
    <property type="molecule type" value="Genomic_DNA"/>
</dbReference>
<evidence type="ECO:0000256" key="1">
    <source>
        <dbReference type="SAM" id="SignalP"/>
    </source>
</evidence>
<proteinExistence type="predicted"/>
<keyword evidence="3" id="KW-1185">Reference proteome</keyword>
<feature type="chain" id="PRO_5019526132" description="Lipoprotein" evidence="1">
    <location>
        <begin position="36"/>
        <end position="580"/>
    </location>
</feature>
<evidence type="ECO:0008006" key="4">
    <source>
        <dbReference type="Google" id="ProtNLM"/>
    </source>
</evidence>
<gene>
    <name evidence="2" type="ORF">NCTC10181_00324</name>
</gene>
<sequence length="580" mass="67629">MKIFRNVLKAMKKKNTLKFLLSLLTISLASTSAISCLYEDHPIVIYAKSYSQKNPFLVKFKQRVATNYQNNSLLSFENSLYNKANLNLNFKDVIYKIDGTYSVNNNEAKKTLKGLVTIENNKFNANSNLEQKITNENALKFFQEQWKLLQKKTEEYQSLSNNKNLSLLVSANFNNDSKKQEFTQLEEEIHDLYNRLNNLSFIDKSNPKKFIDKEKVIKVISHFLKDTPLYAEFLKKISLPENDSNSLITVTRDNFGDVNTIIFQYNKSQVPFNSIPYSHFINVAKQVKDRLTSSQIEDTKNVYLKLFNYMKNQKFVVSDELKAPGMALGFGPEFLLTSQNPEDNQKSDLFKVFSETSEIDKNLKLRKDFLDNPKEFFENNLDLVNFESVTNADLKVESLEKNDDTSSKNYILAKQKQSLIHQRLNNFKTVFNELKTLREQNASQQTIISKQEELSKLEASFKDDIENSRKKLNKGISIARTNINHLVELYGYFLFIIGVYDVQLIKGTHQYPNEDKERETYWLEFFDKKTNKWYMVDIYKGYLSYSSENKFTYNPTEELYTSLPKGYTVDPNFVDAAHVK</sequence>
<organism evidence="2 3">
    <name type="scientific">Mycoplasmopsis citelli</name>
    <dbReference type="NCBI Taxonomy" id="171281"/>
    <lineage>
        <taxon>Bacteria</taxon>
        <taxon>Bacillati</taxon>
        <taxon>Mycoplasmatota</taxon>
        <taxon>Mycoplasmoidales</taxon>
        <taxon>Metamycoplasmataceae</taxon>
        <taxon>Mycoplasmopsis</taxon>
    </lineage>
</organism>
<dbReference type="RefSeq" id="WP_165177516.1">
    <property type="nucleotide sequence ID" value="NZ_LR215036.1"/>
</dbReference>
<accession>A0A449B1Q3</accession>
<evidence type="ECO:0000313" key="3">
    <source>
        <dbReference type="Proteomes" id="UP000290985"/>
    </source>
</evidence>
<protein>
    <recommendedName>
        <fullName evidence="4">Lipoprotein</fullName>
    </recommendedName>
</protein>
<feature type="signal peptide" evidence="1">
    <location>
        <begin position="1"/>
        <end position="35"/>
    </location>
</feature>
<keyword evidence="1" id="KW-0732">Signal</keyword>
<reference evidence="2 3" key="1">
    <citation type="submission" date="2019-01" db="EMBL/GenBank/DDBJ databases">
        <authorList>
            <consortium name="Pathogen Informatics"/>
        </authorList>
    </citation>
    <scope>NUCLEOTIDE SEQUENCE [LARGE SCALE GENOMIC DNA]</scope>
    <source>
        <strain evidence="2 3">NCTC10181</strain>
    </source>
</reference>
<dbReference type="Proteomes" id="UP000290985">
    <property type="component" value="Chromosome"/>
</dbReference>
<name>A0A449B1Q3_9BACT</name>
<evidence type="ECO:0000313" key="2">
    <source>
        <dbReference type="EMBL" id="VEU74475.1"/>
    </source>
</evidence>
<dbReference type="AlphaFoldDB" id="A0A449B1Q3"/>